<organism evidence="8 9">
    <name type="scientific">Ajellomyces capsulatus (strain H143)</name>
    <name type="common">Darling's disease fungus</name>
    <name type="synonym">Histoplasma capsulatum</name>
    <dbReference type="NCBI Taxonomy" id="544712"/>
    <lineage>
        <taxon>Eukaryota</taxon>
        <taxon>Fungi</taxon>
        <taxon>Dikarya</taxon>
        <taxon>Ascomycota</taxon>
        <taxon>Pezizomycotina</taxon>
        <taxon>Eurotiomycetes</taxon>
        <taxon>Eurotiomycetidae</taxon>
        <taxon>Onygenales</taxon>
        <taxon>Ajellomycetaceae</taxon>
        <taxon>Histoplasma</taxon>
    </lineage>
</organism>
<reference evidence="9" key="1">
    <citation type="submission" date="2009-05" db="EMBL/GenBank/DDBJ databases">
        <title>The genome sequence of Ajellomyces capsulatus strain H143.</title>
        <authorList>
            <person name="Champion M."/>
            <person name="Cuomo C.A."/>
            <person name="Ma L.-J."/>
            <person name="Henn M.R."/>
            <person name="Sil A."/>
            <person name="Goldman B."/>
            <person name="Young S.K."/>
            <person name="Kodira C.D."/>
            <person name="Zeng Q."/>
            <person name="Koehrsen M."/>
            <person name="Alvarado L."/>
            <person name="Berlin A.M."/>
            <person name="Borenstein D."/>
            <person name="Chen Z."/>
            <person name="Engels R."/>
            <person name="Freedman E."/>
            <person name="Gellesch M."/>
            <person name="Goldberg J."/>
            <person name="Griggs A."/>
            <person name="Gujja S."/>
            <person name="Heiman D.I."/>
            <person name="Hepburn T.A."/>
            <person name="Howarth C."/>
            <person name="Jen D."/>
            <person name="Larson L."/>
            <person name="Lewis B."/>
            <person name="Mehta T."/>
            <person name="Park D."/>
            <person name="Pearson M."/>
            <person name="Roberts A."/>
            <person name="Saif S."/>
            <person name="Shea T.D."/>
            <person name="Shenoy N."/>
            <person name="Sisk P."/>
            <person name="Stolte C."/>
            <person name="Sykes S."/>
            <person name="Walk T."/>
            <person name="White J."/>
            <person name="Yandava C."/>
            <person name="Klein B."/>
            <person name="McEwen J.G."/>
            <person name="Puccia R."/>
            <person name="Goldman G.H."/>
            <person name="Felipe M.S."/>
            <person name="Nino-Vega G."/>
            <person name="San-Blas G."/>
            <person name="Taylor J.W."/>
            <person name="Mendoza L."/>
            <person name="Galagan J.E."/>
            <person name="Nusbaum C."/>
            <person name="Birren B.W."/>
        </authorList>
    </citation>
    <scope>NUCLEOTIDE SEQUENCE [LARGE SCALE GENOMIC DNA]</scope>
    <source>
        <strain evidence="9">H143</strain>
    </source>
</reference>
<dbReference type="GO" id="GO:0003677">
    <property type="term" value="F:DNA binding"/>
    <property type="evidence" value="ECO:0007669"/>
    <property type="project" value="UniProtKB-KW"/>
</dbReference>
<dbReference type="Pfam" id="PF00172">
    <property type="entry name" value="Zn_clus"/>
    <property type="match status" value="1"/>
</dbReference>
<dbReference type="InterPro" id="IPR036864">
    <property type="entry name" value="Zn2-C6_fun-type_DNA-bd_sf"/>
</dbReference>
<protein>
    <submittedName>
        <fullName evidence="8">C6 finger domain-containing protein</fullName>
    </submittedName>
</protein>
<evidence type="ECO:0000313" key="9">
    <source>
        <dbReference type="Proteomes" id="UP000002624"/>
    </source>
</evidence>
<feature type="domain" description="Zn(2)-C6 fungal-type" evidence="7">
    <location>
        <begin position="194"/>
        <end position="228"/>
    </location>
</feature>
<dbReference type="InterPro" id="IPR050797">
    <property type="entry name" value="Carb_Metab_Trans_Reg"/>
</dbReference>
<dbReference type="OMA" id="QHMLQFT"/>
<keyword evidence="1" id="KW-0479">Metal-binding</keyword>
<proteinExistence type="predicted"/>
<feature type="compositionally biased region" description="Polar residues" evidence="6">
    <location>
        <begin position="158"/>
        <end position="169"/>
    </location>
</feature>
<dbReference type="PANTHER" id="PTHR31668">
    <property type="entry name" value="GLUCOSE TRANSPORT TRANSCRIPTION REGULATOR RGT1-RELATED-RELATED"/>
    <property type="match status" value="1"/>
</dbReference>
<gene>
    <name evidence="8" type="ORF">HCDG_04037</name>
</gene>
<name>C6HCV6_AJECH</name>
<dbReference type="CDD" id="cd12148">
    <property type="entry name" value="fungal_TF_MHR"/>
    <property type="match status" value="1"/>
</dbReference>
<feature type="region of interest" description="Disordered" evidence="6">
    <location>
        <begin position="93"/>
        <end position="195"/>
    </location>
</feature>
<dbReference type="Proteomes" id="UP000002624">
    <property type="component" value="Unassembled WGS sequence"/>
</dbReference>
<dbReference type="eggNOG" id="ENOG502QRVJ">
    <property type="taxonomic scope" value="Eukaryota"/>
</dbReference>
<feature type="compositionally biased region" description="Polar residues" evidence="6">
    <location>
        <begin position="263"/>
        <end position="273"/>
    </location>
</feature>
<dbReference type="HOGENOM" id="CLU_005701_1_0_1"/>
<dbReference type="OrthoDB" id="5426978at2759"/>
<dbReference type="GO" id="GO:0000981">
    <property type="term" value="F:DNA-binding transcription factor activity, RNA polymerase II-specific"/>
    <property type="evidence" value="ECO:0007669"/>
    <property type="project" value="InterPro"/>
</dbReference>
<feature type="region of interest" description="Disordered" evidence="6">
    <location>
        <begin position="837"/>
        <end position="891"/>
    </location>
</feature>
<keyword evidence="4" id="KW-0804">Transcription</keyword>
<keyword evidence="3" id="KW-0238">DNA-binding</keyword>
<dbReference type="AlphaFoldDB" id="C6HCV6"/>
<feature type="compositionally biased region" description="Polar residues" evidence="6">
    <location>
        <begin position="112"/>
        <end position="124"/>
    </location>
</feature>
<dbReference type="CDD" id="cd00067">
    <property type="entry name" value="GAL4"/>
    <property type="match status" value="1"/>
</dbReference>
<dbReference type="SUPFAM" id="SSF57701">
    <property type="entry name" value="Zn2/Cys6 DNA-binding domain"/>
    <property type="match status" value="1"/>
</dbReference>
<dbReference type="STRING" id="544712.C6HCV6"/>
<feature type="region of interest" description="Disordered" evidence="6">
    <location>
        <begin position="790"/>
        <end position="821"/>
    </location>
</feature>
<dbReference type="PROSITE" id="PS50048">
    <property type="entry name" value="ZN2_CY6_FUNGAL_2"/>
    <property type="match status" value="1"/>
</dbReference>
<dbReference type="PANTHER" id="PTHR31668:SF26">
    <property type="entry name" value="GLUCOSE TRANSPORT TRANSCRIPTION REGULATOR RGT1-RELATED"/>
    <property type="match status" value="1"/>
</dbReference>
<dbReference type="GO" id="GO:0008270">
    <property type="term" value="F:zinc ion binding"/>
    <property type="evidence" value="ECO:0007669"/>
    <property type="project" value="InterPro"/>
</dbReference>
<evidence type="ECO:0000256" key="1">
    <source>
        <dbReference type="ARBA" id="ARBA00022723"/>
    </source>
</evidence>
<feature type="region of interest" description="Disordered" evidence="6">
    <location>
        <begin position="257"/>
        <end position="285"/>
    </location>
</feature>
<dbReference type="Gene3D" id="4.10.240.10">
    <property type="entry name" value="Zn(2)-C6 fungal-type DNA-binding domain"/>
    <property type="match status" value="1"/>
</dbReference>
<evidence type="ECO:0000256" key="4">
    <source>
        <dbReference type="ARBA" id="ARBA00023163"/>
    </source>
</evidence>
<evidence type="ECO:0000256" key="2">
    <source>
        <dbReference type="ARBA" id="ARBA00023015"/>
    </source>
</evidence>
<keyword evidence="5" id="KW-0539">Nucleus</keyword>
<evidence type="ECO:0000313" key="8">
    <source>
        <dbReference type="EMBL" id="EER41390.1"/>
    </source>
</evidence>
<evidence type="ECO:0000259" key="7">
    <source>
        <dbReference type="PROSITE" id="PS50048"/>
    </source>
</evidence>
<dbReference type="InterPro" id="IPR001138">
    <property type="entry name" value="Zn2Cys6_DnaBD"/>
</dbReference>
<evidence type="ECO:0000256" key="5">
    <source>
        <dbReference type="ARBA" id="ARBA00023242"/>
    </source>
</evidence>
<evidence type="ECO:0000256" key="3">
    <source>
        <dbReference type="ARBA" id="ARBA00023125"/>
    </source>
</evidence>
<feature type="compositionally biased region" description="Polar residues" evidence="6">
    <location>
        <begin position="327"/>
        <end position="337"/>
    </location>
</feature>
<sequence>MADNRVVPDYPASHQSSGDPLQPQPSRAAVTASEPDTMDSRDHSEIPPAHSYPSPNAAQIGQATMSYYANQSRHLTADELHLSAELSREASTANMNDGSANGIGHGQPMVLGQSNSGSTDINRATQDDQHQQQQQQQQQQQPPPQHQQQQQQQQQQQSHLIQFTPNQQVGVDPNHDLSYGDQSARRKRSKVSRACDECRRKKVRCDATSEAGVETCTNCRRTNATCEFSRVPMKRGPSKGYIKELADRINSLENQMHPGIPQSDMQYQPMQEDTSPRGYQEFSSPVEGNLIPRKRTYSMSEGLQNTFVQSQFSHNGRPTSVGGWPVQTPSKDQSQGHQGDDGAGVDMYSNTLTNGSARVNQPFWSQEGITSGHQSDINSLGDELQPPIELDEKVFDAYYNHIHLILPVLPNSRDRFRDHLQQCNRQIQEVFLYCLYAVTGANMFRAGNQFQQIPTFEKAQDRLYASFREEPSSRSLPTNFVLLQSILLMVLEADTRGPENLLGQNGLSKSVLLEVAYPLSYHIAKNLGQVRTSNPDDTEPDSDANIARRNWIVVGILSRWHAVAVAGPDIFDTNETATLEDQQIFGAVPLQISRYSTLLTEIHDLLFDITPYTLSNYGASRALKRNMYGQLSRIRDVEQLHLDDNTDNMNAARMEELSPLMFWFITLLLKRHLFTYTPSEILYPAEVIIDLLHKQSQAQTSETAAATTQILTTHSTPFHLHFFSLAVLTLLEITDLPDLANDAWESLEKALQIISHREKYSATAGEFENLFSTPRWDACIHGFIQAKLAKGRPQQSGPQVGATSDSGGAAGPGSAAPPIVGPTEQRSLQHLADLAVGAGSAGGSGNAPSPPGTSAGNGPGEEKEANTRTAAGPSEMADGLQQQPSSVEPQRPAVFIDFTRLTKKGYLNVLAANFS</sequence>
<feature type="compositionally biased region" description="Low complexity" evidence="6">
    <location>
        <begin position="131"/>
        <end position="157"/>
    </location>
</feature>
<dbReference type="SMART" id="SM00066">
    <property type="entry name" value="GAL4"/>
    <property type="match status" value="1"/>
</dbReference>
<dbReference type="PROSITE" id="PS00463">
    <property type="entry name" value="ZN2_CY6_FUNGAL_1"/>
    <property type="match status" value="1"/>
</dbReference>
<feature type="region of interest" description="Disordered" evidence="6">
    <location>
        <begin position="1"/>
        <end position="58"/>
    </location>
</feature>
<keyword evidence="2" id="KW-0805">Transcription regulation</keyword>
<feature type="region of interest" description="Disordered" evidence="6">
    <location>
        <begin position="312"/>
        <end position="352"/>
    </location>
</feature>
<feature type="compositionally biased region" description="Low complexity" evidence="6">
    <location>
        <begin position="801"/>
        <end position="818"/>
    </location>
</feature>
<dbReference type="EMBL" id="GG692423">
    <property type="protein sequence ID" value="EER41390.1"/>
    <property type="molecule type" value="Genomic_DNA"/>
</dbReference>
<accession>C6HCV6</accession>
<evidence type="ECO:0000256" key="6">
    <source>
        <dbReference type="SAM" id="MobiDB-lite"/>
    </source>
</evidence>
<dbReference type="VEuPathDB" id="FungiDB:HCDG_04037"/>